<evidence type="ECO:0000259" key="8">
    <source>
        <dbReference type="PROSITE" id="PS50850"/>
    </source>
</evidence>
<reference evidence="9 10" key="1">
    <citation type="submission" date="2017-05" db="EMBL/GenBank/DDBJ databases">
        <title>The Genome Sequence of Tsuchiyaea wingfieldii DSM 27421.</title>
        <authorList>
            <person name="Cuomo C."/>
            <person name="Passer A."/>
            <person name="Billmyre B."/>
            <person name="Heitman J."/>
        </authorList>
    </citation>
    <scope>NUCLEOTIDE SEQUENCE [LARGE SCALE GENOMIC DNA]</scope>
    <source>
        <strain evidence="9 10">DSM 27421</strain>
    </source>
</reference>
<keyword evidence="5 7" id="KW-0472">Membrane</keyword>
<evidence type="ECO:0000256" key="1">
    <source>
        <dbReference type="ARBA" id="ARBA00004141"/>
    </source>
</evidence>
<name>A0A5D3AV44_9TREE</name>
<accession>A0A5D3AV44</accession>
<evidence type="ECO:0000256" key="3">
    <source>
        <dbReference type="ARBA" id="ARBA00022692"/>
    </source>
</evidence>
<keyword evidence="2" id="KW-0813">Transport</keyword>
<keyword evidence="3 7" id="KW-0812">Transmembrane</keyword>
<feature type="transmembrane region" description="Helical" evidence="7">
    <location>
        <begin position="347"/>
        <end position="367"/>
    </location>
</feature>
<keyword evidence="10" id="KW-1185">Reference proteome</keyword>
<feature type="region of interest" description="Disordered" evidence="6">
    <location>
        <begin position="1"/>
        <end position="35"/>
    </location>
</feature>
<feature type="compositionally biased region" description="Basic and acidic residues" evidence="6">
    <location>
        <begin position="20"/>
        <end position="35"/>
    </location>
</feature>
<evidence type="ECO:0000256" key="6">
    <source>
        <dbReference type="SAM" id="MobiDB-lite"/>
    </source>
</evidence>
<dbReference type="EMBL" id="NIDF01000068">
    <property type="protein sequence ID" value="TYJ54109.1"/>
    <property type="molecule type" value="Genomic_DNA"/>
</dbReference>
<evidence type="ECO:0000256" key="2">
    <source>
        <dbReference type="ARBA" id="ARBA00022448"/>
    </source>
</evidence>
<evidence type="ECO:0000313" key="10">
    <source>
        <dbReference type="Proteomes" id="UP000322245"/>
    </source>
</evidence>
<evidence type="ECO:0000256" key="5">
    <source>
        <dbReference type="ARBA" id="ARBA00023136"/>
    </source>
</evidence>
<feature type="transmembrane region" description="Helical" evidence="7">
    <location>
        <begin position="49"/>
        <end position="73"/>
    </location>
</feature>
<comment type="caution">
    <text evidence="9">The sequence shown here is derived from an EMBL/GenBank/DDBJ whole genome shotgun (WGS) entry which is preliminary data.</text>
</comment>
<dbReference type="SUPFAM" id="SSF103473">
    <property type="entry name" value="MFS general substrate transporter"/>
    <property type="match status" value="1"/>
</dbReference>
<feature type="transmembrane region" description="Helical" evidence="7">
    <location>
        <begin position="115"/>
        <end position="136"/>
    </location>
</feature>
<feature type="transmembrane region" description="Helical" evidence="7">
    <location>
        <begin position="409"/>
        <end position="433"/>
    </location>
</feature>
<evidence type="ECO:0000313" key="9">
    <source>
        <dbReference type="EMBL" id="TYJ54109.1"/>
    </source>
</evidence>
<comment type="subcellular location">
    <subcellularLocation>
        <location evidence="1">Membrane</location>
        <topology evidence="1">Multi-pass membrane protein</topology>
    </subcellularLocation>
</comment>
<feature type="transmembrane region" description="Helical" evidence="7">
    <location>
        <begin position="440"/>
        <end position="461"/>
    </location>
</feature>
<feature type="transmembrane region" description="Helical" evidence="7">
    <location>
        <begin position="275"/>
        <end position="294"/>
    </location>
</feature>
<proteinExistence type="predicted"/>
<dbReference type="Proteomes" id="UP000322245">
    <property type="component" value="Unassembled WGS sequence"/>
</dbReference>
<dbReference type="InterPro" id="IPR020846">
    <property type="entry name" value="MFS_dom"/>
</dbReference>
<dbReference type="Gene3D" id="1.20.1250.20">
    <property type="entry name" value="MFS general substrate transporter like domains"/>
    <property type="match status" value="1"/>
</dbReference>
<feature type="transmembrane region" description="Helical" evidence="7">
    <location>
        <begin position="205"/>
        <end position="225"/>
    </location>
</feature>
<feature type="transmembrane region" description="Helical" evidence="7">
    <location>
        <begin position="481"/>
        <end position="500"/>
    </location>
</feature>
<keyword evidence="4 7" id="KW-1133">Transmembrane helix</keyword>
<protein>
    <recommendedName>
        <fullName evidence="8">Major facilitator superfamily (MFS) profile domain-containing protein</fullName>
    </recommendedName>
</protein>
<dbReference type="GO" id="GO:0016020">
    <property type="term" value="C:membrane"/>
    <property type="evidence" value="ECO:0007669"/>
    <property type="project" value="UniProtKB-SubCell"/>
</dbReference>
<feature type="transmembrane region" description="Helical" evidence="7">
    <location>
        <begin position="85"/>
        <end position="103"/>
    </location>
</feature>
<sequence>MSNTTPQQMELTAMPSAGSSEKHHQEPSQEEDTHSIHPLSQLTNVRKHVLLAVFCLCSFIDVTSVSGVAIAVADISADIGLQTSQVVWIITSYSLCFSAFLLFSGRLSDLYPAGIVFNSGFLLLGVFSLVVSFVTSNKYGFLILRGLGGISGSLTIPSAYHLCIHMFPEPKEQANKLALLGLAGGLGNVFGLVIAGLCMEASYKWFFRVIAILCFASTAVTLLFLPHTPAAPSKDGVPKWRKMDVPGVVLIMGFLICLILSLTQGPIDGWGSASFIAPFIICWPLAIGFFYWESKIPPATAILPSTVWSITNAVIASLAVLVPMAFWGTSQLLYANYWQLVFGWKPLHVSAAMLPQGVMTLIVGALSQVVPAIINKPRWTIPIGAVLIIIAEILQIKSNGGPGKDYWRYVFPASVIGSAGAMGVMFASSINFVQSCPPEAAGVGGAWTQVLFQIGGAVALAVQAGMEKTDATTFMEAGGRAYYFIIGWTAVICAAYTLLYKTPKSLEIEHEEARQRMIKKKGEIGV</sequence>
<evidence type="ECO:0000256" key="7">
    <source>
        <dbReference type="SAM" id="Phobius"/>
    </source>
</evidence>
<organism evidence="9 10">
    <name type="scientific">Cryptococcus floricola</name>
    <dbReference type="NCBI Taxonomy" id="2591691"/>
    <lineage>
        <taxon>Eukaryota</taxon>
        <taxon>Fungi</taxon>
        <taxon>Dikarya</taxon>
        <taxon>Basidiomycota</taxon>
        <taxon>Agaricomycotina</taxon>
        <taxon>Tremellomycetes</taxon>
        <taxon>Tremellales</taxon>
        <taxon>Cryptococcaceae</taxon>
        <taxon>Cryptococcus</taxon>
    </lineage>
</organism>
<feature type="transmembrane region" description="Helical" evidence="7">
    <location>
        <begin position="142"/>
        <end position="165"/>
    </location>
</feature>
<dbReference type="PANTHER" id="PTHR42718">
    <property type="entry name" value="MAJOR FACILITATOR SUPERFAMILY MULTIDRUG TRANSPORTER MFSC"/>
    <property type="match status" value="1"/>
</dbReference>
<feature type="transmembrane region" description="Helical" evidence="7">
    <location>
        <begin position="245"/>
        <end position="263"/>
    </location>
</feature>
<feature type="compositionally biased region" description="Polar residues" evidence="6">
    <location>
        <begin position="1"/>
        <end position="10"/>
    </location>
</feature>
<dbReference type="PROSITE" id="PS50850">
    <property type="entry name" value="MFS"/>
    <property type="match status" value="1"/>
</dbReference>
<feature type="domain" description="Major facilitator superfamily (MFS) profile" evidence="8">
    <location>
        <begin position="50"/>
        <end position="505"/>
    </location>
</feature>
<dbReference type="InterPro" id="IPR036259">
    <property type="entry name" value="MFS_trans_sf"/>
</dbReference>
<feature type="transmembrane region" description="Helical" evidence="7">
    <location>
        <begin position="306"/>
        <end position="327"/>
    </location>
</feature>
<dbReference type="AlphaFoldDB" id="A0A5D3AV44"/>
<dbReference type="GO" id="GO:0022857">
    <property type="term" value="F:transmembrane transporter activity"/>
    <property type="evidence" value="ECO:0007669"/>
    <property type="project" value="InterPro"/>
</dbReference>
<feature type="transmembrane region" description="Helical" evidence="7">
    <location>
        <begin position="379"/>
        <end position="397"/>
    </location>
</feature>
<feature type="transmembrane region" description="Helical" evidence="7">
    <location>
        <begin position="177"/>
        <end position="199"/>
    </location>
</feature>
<dbReference type="PANTHER" id="PTHR42718:SF9">
    <property type="entry name" value="MAJOR FACILITATOR SUPERFAMILY MULTIDRUG TRANSPORTER MFSC"/>
    <property type="match status" value="1"/>
</dbReference>
<evidence type="ECO:0000256" key="4">
    <source>
        <dbReference type="ARBA" id="ARBA00022989"/>
    </source>
</evidence>
<dbReference type="InterPro" id="IPR011701">
    <property type="entry name" value="MFS"/>
</dbReference>
<dbReference type="Pfam" id="PF07690">
    <property type="entry name" value="MFS_1"/>
    <property type="match status" value="1"/>
</dbReference>
<gene>
    <name evidence="9" type="ORF">B9479_005205</name>
</gene>